<gene>
    <name evidence="3" type="ORF">PHMEG_0002391</name>
</gene>
<dbReference type="EMBL" id="NBNE01000105">
    <property type="protein sequence ID" value="OWZ22837.1"/>
    <property type="molecule type" value="Genomic_DNA"/>
</dbReference>
<evidence type="ECO:0000259" key="2">
    <source>
        <dbReference type="Pfam" id="PF17921"/>
    </source>
</evidence>
<feature type="region of interest" description="Disordered" evidence="1">
    <location>
        <begin position="207"/>
        <end position="245"/>
    </location>
</feature>
<sequence length="1008" mass="115606">MQVRIQLMRNPRILDHGTLRWSRSDHRIEDLVGICYQLPRTYPSGCGYRCIRIHWVHHDPTRSSTADLEYQSDESSLVYLYRLNVAGLCARLKIKDGSTTDRRKHMDHFIKTLEDPDLADRRTYRMRMFRKKSVIRWDRAKSRLKKAAFRSGKFKQKASKAVSSAPAKQVRAIRIQATHRGSNSEMDSNRRIYLDTNQEFVPKEENKTIIPDPGHQDPGSMNQITRSTNRTARVTDSTVTDARTADPKCIPNSAAGEARLVPIVANEVIRRIIASLCGELHDIGKCPVEEFNNQIHQLFNPTKHMDVKLGRSSGWNPIRAERSRYCIYAFVHKTSVDQVSKQRELPDNTCDLHENHTFTISSLRQVNEYARSDVTMTVDLRPNESRGYWKQQDSNLWFKSADQETTVELTKPSRIAEYRRSGSQSTWISYLENPVDTRNTMIRWSRQAKIGDKIHSEKAILLLNTGAEVFIVDTAFTRKVGCYIDSSQIQDCVGIGENVYRTEERTWIKVTLAGALIYFVDIWVRDLSDQEAILGMDFTVPAGTRLDLAHRSIRLPDEVRIQLTRRRLLYSNEARVVNLGQHLRIQPVESVELPLRLRTLDRQKFWVTRKDYWVPMVVNGPGKIRYMRITNVGEKGLILHQDLRSGIWLAGDHVPRIPGFISVEPRRWQNRTVEANVGTRSADPEPEDPPGPAVERPEYGTPRPILQWSRPTAIGCLKVGSSGDQDMPDYTRSDDPTSDKSSTDYQLLNPAPVASDESDLSSIADDDSISHVIVVEVLDDQDQDKSEISVVDPAAVEGFTQKSALSVQDLITLNRLDDIFVVKSEGPTVHIADVRTRSRARTGVRSESNPPVLCEEVIRDIRIERIRQAYDDEPWIHGVKIYLAGEVRDLTQEEARTYGSIAMNHEVDQHDLIFYCPTTKKSTADRDKIMRLVLPESLHQDVLHHYHTSLQVGHQRIGRTYDRIRDHFHWRGVYCDMSVNMLTARTGKGDLRSKANRRIIFERFIHSR</sequence>
<accession>A0A225X0J3</accession>
<organism evidence="3 4">
    <name type="scientific">Phytophthora megakarya</name>
    <dbReference type="NCBI Taxonomy" id="4795"/>
    <lineage>
        <taxon>Eukaryota</taxon>
        <taxon>Sar</taxon>
        <taxon>Stramenopiles</taxon>
        <taxon>Oomycota</taxon>
        <taxon>Peronosporomycetes</taxon>
        <taxon>Peronosporales</taxon>
        <taxon>Peronosporaceae</taxon>
        <taxon>Phytophthora</taxon>
    </lineage>
</organism>
<dbReference type="InterPro" id="IPR021109">
    <property type="entry name" value="Peptidase_aspartic_dom_sf"/>
</dbReference>
<dbReference type="InterPro" id="IPR041588">
    <property type="entry name" value="Integrase_H2C2"/>
</dbReference>
<comment type="caution">
    <text evidence="3">The sequence shown here is derived from an EMBL/GenBank/DDBJ whole genome shotgun (WGS) entry which is preliminary data.</text>
</comment>
<dbReference type="OrthoDB" id="84413at2759"/>
<feature type="region of interest" description="Disordered" evidence="1">
    <location>
        <begin position="674"/>
        <end position="761"/>
    </location>
</feature>
<name>A0A225X0J3_9STRA</name>
<feature type="domain" description="Integrase zinc-binding" evidence="2">
    <location>
        <begin position="935"/>
        <end position="974"/>
    </location>
</feature>
<dbReference type="Proteomes" id="UP000198211">
    <property type="component" value="Unassembled WGS sequence"/>
</dbReference>
<reference evidence="4" key="1">
    <citation type="submission" date="2017-03" db="EMBL/GenBank/DDBJ databases">
        <title>Phytopthora megakarya and P. palmivora, two closely related causual agents of cacao black pod achieved similar genome size and gene model numbers by different mechanisms.</title>
        <authorList>
            <person name="Ali S."/>
            <person name="Shao J."/>
            <person name="Larry D.J."/>
            <person name="Kronmiller B."/>
            <person name="Shen D."/>
            <person name="Strem M.D."/>
            <person name="Melnick R.L."/>
            <person name="Guiltinan M.J."/>
            <person name="Tyler B.M."/>
            <person name="Meinhardt L.W."/>
            <person name="Bailey B.A."/>
        </authorList>
    </citation>
    <scope>NUCLEOTIDE SEQUENCE [LARGE SCALE GENOMIC DNA]</scope>
    <source>
        <strain evidence="4">zdho120</strain>
    </source>
</reference>
<keyword evidence="4" id="KW-1185">Reference proteome</keyword>
<dbReference type="AlphaFoldDB" id="A0A225X0J3"/>
<evidence type="ECO:0000256" key="1">
    <source>
        <dbReference type="SAM" id="MobiDB-lite"/>
    </source>
</evidence>
<feature type="compositionally biased region" description="Polar residues" evidence="1">
    <location>
        <begin position="219"/>
        <end position="241"/>
    </location>
</feature>
<dbReference type="Gene3D" id="2.40.70.10">
    <property type="entry name" value="Acid Proteases"/>
    <property type="match status" value="1"/>
</dbReference>
<evidence type="ECO:0000313" key="3">
    <source>
        <dbReference type="EMBL" id="OWZ22837.1"/>
    </source>
</evidence>
<dbReference type="Pfam" id="PF17921">
    <property type="entry name" value="Integrase_H2C2"/>
    <property type="match status" value="1"/>
</dbReference>
<protein>
    <recommendedName>
        <fullName evidence="2">Integrase zinc-binding domain-containing protein</fullName>
    </recommendedName>
</protein>
<evidence type="ECO:0000313" key="4">
    <source>
        <dbReference type="Proteomes" id="UP000198211"/>
    </source>
</evidence>
<dbReference type="Gene3D" id="1.10.340.70">
    <property type="match status" value="1"/>
</dbReference>
<proteinExistence type="predicted"/>
<feature type="compositionally biased region" description="Basic and acidic residues" evidence="1">
    <location>
        <begin position="729"/>
        <end position="742"/>
    </location>
</feature>